<comment type="caution">
    <text evidence="1">The sequence shown here is derived from an EMBL/GenBank/DDBJ whole genome shotgun (WGS) entry which is preliminary data.</text>
</comment>
<name>A0ACB9HU47_9ASTR</name>
<evidence type="ECO:0000313" key="2">
    <source>
        <dbReference type="Proteomes" id="UP001056120"/>
    </source>
</evidence>
<accession>A0ACB9HU47</accession>
<dbReference type="EMBL" id="CM042028">
    <property type="protein sequence ID" value="KAI3798731.1"/>
    <property type="molecule type" value="Genomic_DNA"/>
</dbReference>
<proteinExistence type="predicted"/>
<dbReference type="Proteomes" id="UP001056120">
    <property type="component" value="Linkage Group LG11"/>
</dbReference>
<keyword evidence="2" id="KW-1185">Reference proteome</keyword>
<organism evidence="1 2">
    <name type="scientific">Smallanthus sonchifolius</name>
    <dbReference type="NCBI Taxonomy" id="185202"/>
    <lineage>
        <taxon>Eukaryota</taxon>
        <taxon>Viridiplantae</taxon>
        <taxon>Streptophyta</taxon>
        <taxon>Embryophyta</taxon>
        <taxon>Tracheophyta</taxon>
        <taxon>Spermatophyta</taxon>
        <taxon>Magnoliopsida</taxon>
        <taxon>eudicotyledons</taxon>
        <taxon>Gunneridae</taxon>
        <taxon>Pentapetalae</taxon>
        <taxon>asterids</taxon>
        <taxon>campanulids</taxon>
        <taxon>Asterales</taxon>
        <taxon>Asteraceae</taxon>
        <taxon>Asteroideae</taxon>
        <taxon>Heliantheae alliance</taxon>
        <taxon>Millerieae</taxon>
        <taxon>Smallanthus</taxon>
    </lineage>
</organism>
<reference evidence="2" key="1">
    <citation type="journal article" date="2022" name="Mol. Ecol. Resour.">
        <title>The genomes of chicory, endive, great burdock and yacon provide insights into Asteraceae palaeo-polyploidization history and plant inulin production.</title>
        <authorList>
            <person name="Fan W."/>
            <person name="Wang S."/>
            <person name="Wang H."/>
            <person name="Wang A."/>
            <person name="Jiang F."/>
            <person name="Liu H."/>
            <person name="Zhao H."/>
            <person name="Xu D."/>
            <person name="Zhang Y."/>
        </authorList>
    </citation>
    <scope>NUCLEOTIDE SEQUENCE [LARGE SCALE GENOMIC DNA]</scope>
    <source>
        <strain evidence="2">cv. Yunnan</strain>
    </source>
</reference>
<protein>
    <submittedName>
        <fullName evidence="1">Uncharacterized protein</fullName>
    </submittedName>
</protein>
<gene>
    <name evidence="1" type="ORF">L1987_34009</name>
</gene>
<reference evidence="1 2" key="2">
    <citation type="journal article" date="2022" name="Mol. Ecol. Resour.">
        <title>The genomes of chicory, endive, great burdock and yacon provide insights into Asteraceae paleo-polyploidization history and plant inulin production.</title>
        <authorList>
            <person name="Fan W."/>
            <person name="Wang S."/>
            <person name="Wang H."/>
            <person name="Wang A."/>
            <person name="Jiang F."/>
            <person name="Liu H."/>
            <person name="Zhao H."/>
            <person name="Xu D."/>
            <person name="Zhang Y."/>
        </authorList>
    </citation>
    <scope>NUCLEOTIDE SEQUENCE [LARGE SCALE GENOMIC DNA]</scope>
    <source>
        <strain evidence="2">cv. Yunnan</strain>
        <tissue evidence="1">Leaves</tissue>
    </source>
</reference>
<sequence>MLPVNLAKFDTDGNPCSRYKGKMPQQKHASKSQQFQDPIPDAGVNGYKPYREALLKNQTRHNPSIDVSVPDDADFDAIQWKRPRIESRGEDPFDLHQFIDGSLPPIISSSNPLLVHNPCEITRPTPLPDLNSQLNSSHLDEAVFSSSCGSSHDSGEQTDMGGRIRNEISLEEVEATIKMGKELGVNLDNLEELVTSMIEGELESDMVQ</sequence>
<evidence type="ECO:0000313" key="1">
    <source>
        <dbReference type="EMBL" id="KAI3798731.1"/>
    </source>
</evidence>